<accession>A0A0M9VTL8</accession>
<evidence type="ECO:0000256" key="9">
    <source>
        <dbReference type="SAM" id="MobiDB-lite"/>
    </source>
</evidence>
<dbReference type="GO" id="GO:0005524">
    <property type="term" value="F:ATP binding"/>
    <property type="evidence" value="ECO:0007669"/>
    <property type="project" value="UniProtKB-UniRule"/>
</dbReference>
<sequence>MEYSQNGHNAPGDDQATKPLNRKAAEAGSVTKRLQTELMTLMTSPAPGVSAFPSADGDLMSWTGTIEGPDDTPYSGLTLKLSFAFPPTYPYAPPTVLFKTPIYHPNVDFSGRICLDILKDKWTAAYNVQTILLSLQSLLGEPNKLSAPVHVIVSNMFSSADTLGLSASPLNGEAAELWDKDFEEFKRKVLARHVDIEEE</sequence>
<dbReference type="InterPro" id="IPR000608">
    <property type="entry name" value="UBC"/>
</dbReference>
<evidence type="ECO:0000256" key="2">
    <source>
        <dbReference type="ARBA" id="ARBA00022786"/>
    </source>
</evidence>
<dbReference type="OrthoDB" id="10253686at2759"/>
<evidence type="ECO:0000313" key="11">
    <source>
        <dbReference type="EMBL" id="KOS18805.1"/>
    </source>
</evidence>
<evidence type="ECO:0000256" key="5">
    <source>
        <dbReference type="ARBA" id="ARBA00042179"/>
    </source>
</evidence>
<feature type="active site" description="Glycyl thioester intermediate" evidence="7">
    <location>
        <position position="114"/>
    </location>
</feature>
<dbReference type="Proteomes" id="UP000053831">
    <property type="component" value="Unassembled WGS sequence"/>
</dbReference>
<evidence type="ECO:0000256" key="4">
    <source>
        <dbReference type="ARBA" id="ARBA00041569"/>
    </source>
</evidence>
<keyword evidence="2 8" id="KW-0833">Ubl conjugation pathway</keyword>
<dbReference type="Pfam" id="PF00179">
    <property type="entry name" value="UQ_con"/>
    <property type="match status" value="1"/>
</dbReference>
<dbReference type="EMBL" id="LGSR01000020">
    <property type="protein sequence ID" value="KOS18805.1"/>
    <property type="molecule type" value="Genomic_DNA"/>
</dbReference>
<evidence type="ECO:0000259" key="10">
    <source>
        <dbReference type="PROSITE" id="PS50127"/>
    </source>
</evidence>
<name>A0A0M9VTL8_ESCWE</name>
<protein>
    <recommendedName>
        <fullName evidence="3">Ubiquitin-conjugating enzyme E2 2</fullName>
    </recommendedName>
    <alternativeName>
        <fullName evidence="5">E2 ubiquitin-conjugating enzyme 2</fullName>
    </alternativeName>
    <alternativeName>
        <fullName evidence="6">Ubiquitin carrier protein UBC2</fullName>
    </alternativeName>
    <alternativeName>
        <fullName evidence="4">Ubiquitin-protein ligase UBC2</fullName>
    </alternativeName>
</protein>
<proteinExistence type="inferred from homology"/>
<gene>
    <name evidence="11" type="ORF">ESCO_000221</name>
</gene>
<dbReference type="InterPro" id="IPR023313">
    <property type="entry name" value="UBQ-conjugating_AS"/>
</dbReference>
<dbReference type="STRING" id="150374.A0A0M9VTL8"/>
<dbReference type="Gene3D" id="3.10.110.10">
    <property type="entry name" value="Ubiquitin Conjugating Enzyme"/>
    <property type="match status" value="1"/>
</dbReference>
<evidence type="ECO:0000256" key="1">
    <source>
        <dbReference type="ARBA" id="ARBA00022679"/>
    </source>
</evidence>
<dbReference type="InterPro" id="IPR016135">
    <property type="entry name" value="UBQ-conjugating_enzyme/RWD"/>
</dbReference>
<comment type="similarity">
    <text evidence="8">Belongs to the ubiquitin-conjugating enzyme family.</text>
</comment>
<keyword evidence="12" id="KW-1185">Reference proteome</keyword>
<dbReference type="SUPFAM" id="SSF54495">
    <property type="entry name" value="UBC-like"/>
    <property type="match status" value="1"/>
</dbReference>
<dbReference type="PROSITE" id="PS50127">
    <property type="entry name" value="UBC_2"/>
    <property type="match status" value="1"/>
</dbReference>
<keyword evidence="8" id="KW-0067">ATP-binding</keyword>
<dbReference type="PANTHER" id="PTHR24067">
    <property type="entry name" value="UBIQUITIN-CONJUGATING ENZYME E2"/>
    <property type="match status" value="1"/>
</dbReference>
<evidence type="ECO:0000313" key="12">
    <source>
        <dbReference type="Proteomes" id="UP000053831"/>
    </source>
</evidence>
<dbReference type="InterPro" id="IPR050113">
    <property type="entry name" value="Ub_conjugating_enzyme"/>
</dbReference>
<comment type="caution">
    <text evidence="11">The sequence shown here is derived from an EMBL/GenBank/DDBJ whole genome shotgun (WGS) entry which is preliminary data.</text>
</comment>
<reference evidence="11 12" key="1">
    <citation type="submission" date="2015-07" db="EMBL/GenBank/DDBJ databases">
        <title>The genome of the fungus Escovopsis weberi, a specialized disease agent of ant agriculture.</title>
        <authorList>
            <person name="de Man T.J."/>
            <person name="Stajich J.E."/>
            <person name="Kubicek C.P."/>
            <person name="Chenthamara K."/>
            <person name="Atanasova L."/>
            <person name="Druzhinina I.S."/>
            <person name="Birnbaum S."/>
            <person name="Barribeau S.M."/>
            <person name="Teiling C."/>
            <person name="Suen G."/>
            <person name="Currie C."/>
            <person name="Gerardo N.M."/>
        </authorList>
    </citation>
    <scope>NUCLEOTIDE SEQUENCE [LARGE SCALE GENOMIC DNA]</scope>
</reference>
<dbReference type="PROSITE" id="PS00183">
    <property type="entry name" value="UBC_1"/>
    <property type="match status" value="1"/>
</dbReference>
<dbReference type="SMART" id="SM00212">
    <property type="entry name" value="UBCc"/>
    <property type="match status" value="1"/>
</dbReference>
<feature type="region of interest" description="Disordered" evidence="9">
    <location>
        <begin position="1"/>
        <end position="29"/>
    </location>
</feature>
<keyword evidence="8" id="KW-0547">Nucleotide-binding</keyword>
<evidence type="ECO:0000256" key="6">
    <source>
        <dbReference type="ARBA" id="ARBA00042190"/>
    </source>
</evidence>
<evidence type="ECO:0000256" key="7">
    <source>
        <dbReference type="PROSITE-ProRule" id="PRU10133"/>
    </source>
</evidence>
<keyword evidence="1" id="KW-0808">Transferase</keyword>
<evidence type="ECO:0000256" key="3">
    <source>
        <dbReference type="ARBA" id="ARBA00039884"/>
    </source>
</evidence>
<dbReference type="AlphaFoldDB" id="A0A0M9VTL8"/>
<evidence type="ECO:0000256" key="8">
    <source>
        <dbReference type="RuleBase" id="RU362109"/>
    </source>
</evidence>
<dbReference type="GO" id="GO:0016740">
    <property type="term" value="F:transferase activity"/>
    <property type="evidence" value="ECO:0007669"/>
    <property type="project" value="UniProtKB-KW"/>
</dbReference>
<feature type="domain" description="UBC core" evidence="10">
    <location>
        <begin position="29"/>
        <end position="198"/>
    </location>
</feature>
<organism evidence="11 12">
    <name type="scientific">Escovopsis weberi</name>
    <dbReference type="NCBI Taxonomy" id="150374"/>
    <lineage>
        <taxon>Eukaryota</taxon>
        <taxon>Fungi</taxon>
        <taxon>Dikarya</taxon>
        <taxon>Ascomycota</taxon>
        <taxon>Pezizomycotina</taxon>
        <taxon>Sordariomycetes</taxon>
        <taxon>Hypocreomycetidae</taxon>
        <taxon>Hypocreales</taxon>
        <taxon>Hypocreaceae</taxon>
        <taxon>Escovopsis</taxon>
    </lineage>
</organism>